<reference evidence="2" key="1">
    <citation type="submission" date="2019-08" db="EMBL/GenBank/DDBJ databases">
        <title>The improved chromosome-level genome for the pearl oyster Pinctada fucata martensii using PacBio sequencing and Hi-C.</title>
        <authorList>
            <person name="Zheng Z."/>
        </authorList>
    </citation>
    <scope>NUCLEOTIDE SEQUENCE</scope>
    <source>
        <strain evidence="2">ZZ-2019</strain>
        <tissue evidence="2">Adductor muscle</tissue>
    </source>
</reference>
<dbReference type="Proteomes" id="UP001186944">
    <property type="component" value="Unassembled WGS sequence"/>
</dbReference>
<comment type="caution">
    <text evidence="2">The sequence shown here is derived from an EMBL/GenBank/DDBJ whole genome shotgun (WGS) entry which is preliminary data.</text>
</comment>
<proteinExistence type="predicted"/>
<keyword evidence="1" id="KW-0812">Transmembrane</keyword>
<evidence type="ECO:0000256" key="1">
    <source>
        <dbReference type="SAM" id="Phobius"/>
    </source>
</evidence>
<keyword evidence="1" id="KW-0472">Membrane</keyword>
<name>A0AA88Y8I1_PINIB</name>
<gene>
    <name evidence="2" type="ORF">FSP39_018971</name>
</gene>
<evidence type="ECO:0000313" key="2">
    <source>
        <dbReference type="EMBL" id="KAK3100373.1"/>
    </source>
</evidence>
<protein>
    <submittedName>
        <fullName evidence="2">Uncharacterized protein</fullName>
    </submittedName>
</protein>
<organism evidence="2 3">
    <name type="scientific">Pinctada imbricata</name>
    <name type="common">Atlantic pearl-oyster</name>
    <name type="synonym">Pinctada martensii</name>
    <dbReference type="NCBI Taxonomy" id="66713"/>
    <lineage>
        <taxon>Eukaryota</taxon>
        <taxon>Metazoa</taxon>
        <taxon>Spiralia</taxon>
        <taxon>Lophotrochozoa</taxon>
        <taxon>Mollusca</taxon>
        <taxon>Bivalvia</taxon>
        <taxon>Autobranchia</taxon>
        <taxon>Pteriomorphia</taxon>
        <taxon>Pterioida</taxon>
        <taxon>Pterioidea</taxon>
        <taxon>Pteriidae</taxon>
        <taxon>Pinctada</taxon>
    </lineage>
</organism>
<keyword evidence="3" id="KW-1185">Reference proteome</keyword>
<feature type="transmembrane region" description="Helical" evidence="1">
    <location>
        <begin position="146"/>
        <end position="168"/>
    </location>
</feature>
<dbReference type="AlphaFoldDB" id="A0AA88Y8I1"/>
<keyword evidence="1" id="KW-1133">Transmembrane helix</keyword>
<evidence type="ECO:0000313" key="3">
    <source>
        <dbReference type="Proteomes" id="UP001186944"/>
    </source>
</evidence>
<sequence length="311" mass="34854">MPLTTEVPVSTITSTAASFDIVTVQLQFDGICETIRRAGKMAGIEYFVDLGLLLQREFNLSKEQITPKKIACNPVQIIFELRVQPASKLQVIRKRLTNLVGNGKVSFPIFVDGKMVFFNATKIVFNPNFSNNESTYSRIGLSEIDIIVISAVCSASMILVCIGFIICAREYYGKYRTRSFDLSEIDWSSKADDYTLTKIPRPKVTYSENGMKLHSIGKTSGKEMREKSSAEENETLVSSVKLRVNTDENGLTVGVTGRNILTSNQSSPSHSYHSCDNRDLSRELLVRPRDSPLHSVDNPIYYADDDRFYGE</sequence>
<accession>A0AA88Y8I1</accession>
<dbReference type="EMBL" id="VSWD01000006">
    <property type="protein sequence ID" value="KAK3100373.1"/>
    <property type="molecule type" value="Genomic_DNA"/>
</dbReference>